<name>A0A399D3X9_9BACT</name>
<dbReference type="OrthoDB" id="5174394at2"/>
<dbReference type="SUPFAM" id="SSF82171">
    <property type="entry name" value="DPP6 N-terminal domain-like"/>
    <property type="match status" value="1"/>
</dbReference>
<evidence type="ECO:0000256" key="1">
    <source>
        <dbReference type="SAM" id="Phobius"/>
    </source>
</evidence>
<sequence>MDRRKFVYTSCGVAALSVVPGLWNILHPAFKKRKFNICRYKPESFDLEVPVYKITPDDGHYNFTYYDIPAHSPSGRYIAVTRVPFVEDRLPKYGETAEVCVIDLDEETISTVYETKSWGFQTGALLHWGPSDRYLYTNDVFGSQNAVCVQIDLDTGKFTAFDGPMYNIAPNGQFVVGFPLELLNVTQQGYGLPSRDPENPDKLPYGAATDEGIWKTDLATNWKSLLMSLADVAARIPVEAPEKDGTYYFWHTKVNPQSTKILQVFRCLFPSGLGGRNPMVFTYNTDGTGLKFASGELVWGQGGGHPNWHPDGVHIIRVMNPEGSGGQYRYCQFLYDGSGFKVLSNKIKGEGHPRITPDSRFITTDDFPVENGQQKLRIKLIDLISEEEVILVKMNTSERDGLKNATIRLDGHPTWDRNYKKLAFQAAPDGKRQVFVADLSDVV</sequence>
<dbReference type="RefSeq" id="WP_119349347.1">
    <property type="nucleotide sequence ID" value="NZ_QWET01000004.1"/>
</dbReference>
<keyword evidence="1" id="KW-0472">Membrane</keyword>
<dbReference type="Proteomes" id="UP000266441">
    <property type="component" value="Unassembled WGS sequence"/>
</dbReference>
<keyword evidence="1" id="KW-0812">Transmembrane</keyword>
<comment type="caution">
    <text evidence="2">The sequence shown here is derived from an EMBL/GenBank/DDBJ whole genome shotgun (WGS) entry which is preliminary data.</text>
</comment>
<dbReference type="EMBL" id="QWET01000004">
    <property type="protein sequence ID" value="RIH66113.1"/>
    <property type="molecule type" value="Genomic_DNA"/>
</dbReference>
<evidence type="ECO:0000313" key="3">
    <source>
        <dbReference type="Proteomes" id="UP000266441"/>
    </source>
</evidence>
<dbReference type="InterPro" id="IPR015943">
    <property type="entry name" value="WD40/YVTN_repeat-like_dom_sf"/>
</dbReference>
<proteinExistence type="predicted"/>
<keyword evidence="1" id="KW-1133">Transmembrane helix</keyword>
<accession>A0A399D3X9</accession>
<dbReference type="Gene3D" id="2.130.10.10">
    <property type="entry name" value="YVTN repeat-like/Quinoprotein amine dehydrogenase"/>
    <property type="match status" value="1"/>
</dbReference>
<dbReference type="AlphaFoldDB" id="A0A399D3X9"/>
<keyword evidence="3" id="KW-1185">Reference proteome</keyword>
<feature type="transmembrane region" description="Helical" evidence="1">
    <location>
        <begin position="6"/>
        <end position="26"/>
    </location>
</feature>
<protein>
    <submittedName>
        <fullName evidence="2">Uncharacterized protein</fullName>
    </submittedName>
</protein>
<reference evidence="2 3" key="1">
    <citation type="journal article" date="2015" name="Int. J. Syst. Evol. Microbiol.">
        <title>Mariniphaga sediminis sp. nov., isolated from coastal sediment.</title>
        <authorList>
            <person name="Wang F.Q."/>
            <person name="Shen Q.Y."/>
            <person name="Chen G.J."/>
            <person name="Du Z.J."/>
        </authorList>
    </citation>
    <scope>NUCLEOTIDE SEQUENCE [LARGE SCALE GENOMIC DNA]</scope>
    <source>
        <strain evidence="2 3">SY21</strain>
    </source>
</reference>
<gene>
    <name evidence="2" type="ORF">D1164_07585</name>
</gene>
<organism evidence="2 3">
    <name type="scientific">Mariniphaga sediminis</name>
    <dbReference type="NCBI Taxonomy" id="1628158"/>
    <lineage>
        <taxon>Bacteria</taxon>
        <taxon>Pseudomonadati</taxon>
        <taxon>Bacteroidota</taxon>
        <taxon>Bacteroidia</taxon>
        <taxon>Marinilabiliales</taxon>
        <taxon>Prolixibacteraceae</taxon>
        <taxon>Mariniphaga</taxon>
    </lineage>
</organism>
<evidence type="ECO:0000313" key="2">
    <source>
        <dbReference type="EMBL" id="RIH66113.1"/>
    </source>
</evidence>